<feature type="region of interest" description="Disordered" evidence="2">
    <location>
        <begin position="97"/>
        <end position="164"/>
    </location>
</feature>
<keyword evidence="1" id="KW-0175">Coiled coil</keyword>
<evidence type="ECO:0000313" key="4">
    <source>
        <dbReference type="EMBL" id="CAL5975308.1"/>
    </source>
</evidence>
<feature type="coiled-coil region" evidence="1">
    <location>
        <begin position="171"/>
        <end position="240"/>
    </location>
</feature>
<dbReference type="EMBL" id="CATOUU010000386">
    <property type="protein sequence ID" value="CAI9927813.1"/>
    <property type="molecule type" value="Genomic_DNA"/>
</dbReference>
<protein>
    <submittedName>
        <fullName evidence="3">Uncharacterized protein</fullName>
    </submittedName>
</protein>
<evidence type="ECO:0000256" key="2">
    <source>
        <dbReference type="SAM" id="MobiDB-lite"/>
    </source>
</evidence>
<organism evidence="3">
    <name type="scientific">Hexamita inflata</name>
    <dbReference type="NCBI Taxonomy" id="28002"/>
    <lineage>
        <taxon>Eukaryota</taxon>
        <taxon>Metamonada</taxon>
        <taxon>Diplomonadida</taxon>
        <taxon>Hexamitidae</taxon>
        <taxon>Hexamitinae</taxon>
        <taxon>Hexamita</taxon>
    </lineage>
</organism>
<comment type="caution">
    <text evidence="3">The sequence shown here is derived from an EMBL/GenBank/DDBJ whole genome shotgun (WGS) entry which is preliminary data.</text>
</comment>
<gene>
    <name evidence="3" type="ORF">HINF_LOCUS15458</name>
    <name evidence="4" type="ORF">HINF_LOCUS3267</name>
</gene>
<reference evidence="3" key="1">
    <citation type="submission" date="2023-06" db="EMBL/GenBank/DDBJ databases">
        <authorList>
            <person name="Kurt Z."/>
        </authorList>
    </citation>
    <scope>NUCLEOTIDE SEQUENCE</scope>
</reference>
<evidence type="ECO:0000256" key="1">
    <source>
        <dbReference type="SAM" id="Coils"/>
    </source>
</evidence>
<evidence type="ECO:0000313" key="5">
    <source>
        <dbReference type="Proteomes" id="UP001642409"/>
    </source>
</evidence>
<accession>A0AA86NYR0</accession>
<feature type="region of interest" description="Disordered" evidence="2">
    <location>
        <begin position="436"/>
        <end position="457"/>
    </location>
</feature>
<feature type="compositionally biased region" description="Polar residues" evidence="2">
    <location>
        <begin position="125"/>
        <end position="145"/>
    </location>
</feature>
<proteinExistence type="predicted"/>
<feature type="compositionally biased region" description="Basic and acidic residues" evidence="2">
    <location>
        <begin position="97"/>
        <end position="111"/>
    </location>
</feature>
<name>A0AA86NYR0_9EUKA</name>
<dbReference type="AlphaFoldDB" id="A0AA86NYR0"/>
<dbReference type="EMBL" id="CAXDID020000006">
    <property type="protein sequence ID" value="CAL5975308.1"/>
    <property type="molecule type" value="Genomic_DNA"/>
</dbReference>
<evidence type="ECO:0000313" key="3">
    <source>
        <dbReference type="EMBL" id="CAI9927813.1"/>
    </source>
</evidence>
<reference evidence="4 5" key="2">
    <citation type="submission" date="2024-07" db="EMBL/GenBank/DDBJ databases">
        <authorList>
            <person name="Akdeniz Z."/>
        </authorList>
    </citation>
    <scope>NUCLEOTIDE SEQUENCE [LARGE SCALE GENOMIC DNA]</scope>
</reference>
<dbReference type="Proteomes" id="UP001642409">
    <property type="component" value="Unassembled WGS sequence"/>
</dbReference>
<sequence length="457" mass="52029">MQLPYILPNVNAIIEYLVQENTQIGPSVNPEQIQTKKQNTTMIRELNACQSELQTQLIDPEREKVYHKIVKFVSKKQKSLIDSLTMSQFEPQNQRVHFKEQTPVKISEPEPQKFQIPSKSVPLQPVQQPTQSKSVPPQFQPTQPVISMPSRQSSQPPQPQPPIQLKTDPVVVELQQQITRLTQTNQNVQNQNIQLLKEQTDMQSEIVALREQNENLQNQLQMHKDQLAQIERENTDLFRQSGKKLQNFNRVVQIQDKIQRKLEEMAEIDQHRVASIPVCVQELSLKAIQLKQELMQQYKSGLVDRISYKYQSKLDQYEKMLQTQNSPTVKKANELGLTQTQRKSVQQSLSKTGGKTIDILQIEVVKLCQKFGAKAPQLQKLPELNKWCVERTGAVLTLELNQRGVVVVIDDSGVEVNKVPLTIYLKGIMNGNKVGGLSASRSGSRSGSRNGSFFGNE</sequence>
<keyword evidence="5" id="KW-1185">Reference proteome</keyword>